<dbReference type="SMART" id="SM00382">
    <property type="entry name" value="AAA"/>
    <property type="match status" value="1"/>
</dbReference>
<feature type="transmembrane region" description="Helical" evidence="9">
    <location>
        <begin position="65"/>
        <end position="87"/>
    </location>
</feature>
<dbReference type="OrthoDB" id="8554730at2"/>
<dbReference type="CDD" id="cd18582">
    <property type="entry name" value="ABC_6TM_ATM1_ABCB7"/>
    <property type="match status" value="1"/>
</dbReference>
<protein>
    <submittedName>
        <fullName evidence="12">Metal ABC transporter permease</fullName>
    </submittedName>
</protein>
<feature type="domain" description="ABC transmembrane type-1" evidence="11">
    <location>
        <begin position="33"/>
        <end position="317"/>
    </location>
</feature>
<keyword evidence="8 9" id="KW-0472">Membrane</keyword>
<keyword evidence="4 9" id="KW-0812">Transmembrane</keyword>
<evidence type="ECO:0000256" key="7">
    <source>
        <dbReference type="ARBA" id="ARBA00022989"/>
    </source>
</evidence>
<comment type="caution">
    <text evidence="12">The sequence shown here is derived from an EMBL/GenBank/DDBJ whole genome shotgun (WGS) entry which is preliminary data.</text>
</comment>
<feature type="transmembrane region" description="Helical" evidence="9">
    <location>
        <begin position="141"/>
        <end position="166"/>
    </location>
</feature>
<dbReference type="InterPro" id="IPR036640">
    <property type="entry name" value="ABC1_TM_sf"/>
</dbReference>
<evidence type="ECO:0000256" key="4">
    <source>
        <dbReference type="ARBA" id="ARBA00022692"/>
    </source>
</evidence>
<feature type="transmembrane region" description="Helical" evidence="9">
    <location>
        <begin position="254"/>
        <end position="276"/>
    </location>
</feature>
<evidence type="ECO:0000256" key="9">
    <source>
        <dbReference type="SAM" id="Phobius"/>
    </source>
</evidence>
<dbReference type="InterPro" id="IPR017871">
    <property type="entry name" value="ABC_transporter-like_CS"/>
</dbReference>
<dbReference type="FunFam" id="3.40.50.300:FF:000186">
    <property type="entry name" value="ATP-binding cassette sub-family B member 7, mitochondrial"/>
    <property type="match status" value="1"/>
</dbReference>
<evidence type="ECO:0000256" key="1">
    <source>
        <dbReference type="ARBA" id="ARBA00004651"/>
    </source>
</evidence>
<dbReference type="InterPro" id="IPR011527">
    <property type="entry name" value="ABC1_TM_dom"/>
</dbReference>
<evidence type="ECO:0000256" key="5">
    <source>
        <dbReference type="ARBA" id="ARBA00022741"/>
    </source>
</evidence>
<keyword evidence="2" id="KW-0813">Transport</keyword>
<keyword evidence="5" id="KW-0547">Nucleotide-binding</keyword>
<evidence type="ECO:0000256" key="6">
    <source>
        <dbReference type="ARBA" id="ARBA00022840"/>
    </source>
</evidence>
<dbReference type="PANTHER" id="PTHR24221:SF402">
    <property type="entry name" value="IRON-SULFUR CLUSTERS TRANSPORTER ABCB7, MITOCHONDRIAL"/>
    <property type="match status" value="1"/>
</dbReference>
<organism evidence="12 13">
    <name type="scientific">Noviherbaspirillum denitrificans</name>
    <dbReference type="NCBI Taxonomy" id="1968433"/>
    <lineage>
        <taxon>Bacteria</taxon>
        <taxon>Pseudomonadati</taxon>
        <taxon>Pseudomonadota</taxon>
        <taxon>Betaproteobacteria</taxon>
        <taxon>Burkholderiales</taxon>
        <taxon>Oxalobacteraceae</taxon>
        <taxon>Noviherbaspirillum</taxon>
    </lineage>
</organism>
<dbReference type="SUPFAM" id="SSF90123">
    <property type="entry name" value="ABC transporter transmembrane region"/>
    <property type="match status" value="1"/>
</dbReference>
<dbReference type="Pfam" id="PF00005">
    <property type="entry name" value="ABC_tran"/>
    <property type="match status" value="1"/>
</dbReference>
<feature type="domain" description="ABC transporter" evidence="10">
    <location>
        <begin position="351"/>
        <end position="585"/>
    </location>
</feature>
<keyword evidence="6" id="KW-0067">ATP-binding</keyword>
<dbReference type="PROSITE" id="PS50893">
    <property type="entry name" value="ABC_TRANSPORTER_2"/>
    <property type="match status" value="1"/>
</dbReference>
<dbReference type="GO" id="GO:0005886">
    <property type="term" value="C:plasma membrane"/>
    <property type="evidence" value="ECO:0007669"/>
    <property type="project" value="UniProtKB-SubCell"/>
</dbReference>
<dbReference type="PROSITE" id="PS50929">
    <property type="entry name" value="ABC_TM1F"/>
    <property type="match status" value="1"/>
</dbReference>
<dbReference type="SUPFAM" id="SSF52540">
    <property type="entry name" value="P-loop containing nucleoside triphosphate hydrolases"/>
    <property type="match status" value="1"/>
</dbReference>
<gene>
    <name evidence="12" type="ORF">AYR66_09905</name>
</gene>
<dbReference type="GO" id="GO:0140359">
    <property type="term" value="F:ABC-type transporter activity"/>
    <property type="evidence" value="ECO:0007669"/>
    <property type="project" value="InterPro"/>
</dbReference>
<name>A0A254TAU0_9BURK</name>
<keyword evidence="13" id="KW-1185">Reference proteome</keyword>
<dbReference type="EMBL" id="LSTO01000001">
    <property type="protein sequence ID" value="OWW19770.1"/>
    <property type="molecule type" value="Genomic_DNA"/>
</dbReference>
<dbReference type="PANTHER" id="PTHR24221">
    <property type="entry name" value="ATP-BINDING CASSETTE SUB-FAMILY B"/>
    <property type="match status" value="1"/>
</dbReference>
<dbReference type="Proteomes" id="UP000197535">
    <property type="component" value="Unassembled WGS sequence"/>
</dbReference>
<keyword evidence="3" id="KW-1003">Cell membrane</keyword>
<reference evidence="12 13" key="1">
    <citation type="submission" date="2016-02" db="EMBL/GenBank/DDBJ databases">
        <authorList>
            <person name="Wen L."/>
            <person name="He K."/>
            <person name="Yang H."/>
        </authorList>
    </citation>
    <scope>NUCLEOTIDE SEQUENCE [LARGE SCALE GENOMIC DNA]</scope>
    <source>
        <strain evidence="12 13">TSA40</strain>
    </source>
</reference>
<dbReference type="GO" id="GO:0016887">
    <property type="term" value="F:ATP hydrolysis activity"/>
    <property type="evidence" value="ECO:0007669"/>
    <property type="project" value="InterPro"/>
</dbReference>
<feature type="transmembrane region" description="Helical" evidence="9">
    <location>
        <begin position="32"/>
        <end position="53"/>
    </location>
</feature>
<dbReference type="InterPro" id="IPR003593">
    <property type="entry name" value="AAA+_ATPase"/>
</dbReference>
<evidence type="ECO:0000256" key="8">
    <source>
        <dbReference type="ARBA" id="ARBA00023136"/>
    </source>
</evidence>
<dbReference type="InterPro" id="IPR039421">
    <property type="entry name" value="Type_1_exporter"/>
</dbReference>
<dbReference type="Gene3D" id="1.20.1560.10">
    <property type="entry name" value="ABC transporter type 1, transmembrane domain"/>
    <property type="match status" value="1"/>
</dbReference>
<dbReference type="GO" id="GO:0005524">
    <property type="term" value="F:ATP binding"/>
    <property type="evidence" value="ECO:0007669"/>
    <property type="project" value="UniProtKB-KW"/>
</dbReference>
<evidence type="ECO:0000313" key="13">
    <source>
        <dbReference type="Proteomes" id="UP000197535"/>
    </source>
</evidence>
<evidence type="ECO:0000259" key="11">
    <source>
        <dbReference type="PROSITE" id="PS50929"/>
    </source>
</evidence>
<dbReference type="AlphaFoldDB" id="A0A254TAU0"/>
<keyword evidence="7 9" id="KW-1133">Transmembrane helix</keyword>
<accession>A0A254TAU0</accession>
<feature type="transmembrane region" description="Helical" evidence="9">
    <location>
        <begin position="173"/>
        <end position="194"/>
    </location>
</feature>
<dbReference type="InterPro" id="IPR027417">
    <property type="entry name" value="P-loop_NTPase"/>
</dbReference>
<dbReference type="Pfam" id="PF00664">
    <property type="entry name" value="ABC_membrane"/>
    <property type="match status" value="1"/>
</dbReference>
<dbReference type="PROSITE" id="PS00211">
    <property type="entry name" value="ABC_TRANSPORTER_1"/>
    <property type="match status" value="1"/>
</dbReference>
<evidence type="ECO:0000256" key="2">
    <source>
        <dbReference type="ARBA" id="ARBA00022448"/>
    </source>
</evidence>
<dbReference type="GO" id="GO:0006879">
    <property type="term" value="P:intracellular iron ion homeostasis"/>
    <property type="evidence" value="ECO:0007669"/>
    <property type="project" value="TreeGrafter"/>
</dbReference>
<proteinExistence type="predicted"/>
<dbReference type="InterPro" id="IPR003439">
    <property type="entry name" value="ABC_transporter-like_ATP-bd"/>
</dbReference>
<evidence type="ECO:0000313" key="12">
    <source>
        <dbReference type="EMBL" id="OWW19770.1"/>
    </source>
</evidence>
<evidence type="ECO:0000259" key="10">
    <source>
        <dbReference type="PROSITE" id="PS50893"/>
    </source>
</evidence>
<dbReference type="Gene3D" id="3.40.50.300">
    <property type="entry name" value="P-loop containing nucleotide triphosphate hydrolases"/>
    <property type="match status" value="1"/>
</dbReference>
<sequence length="601" mass="66615">MHIAMSTIEQEHSDSRVMRDLWDVVSQFRNRIAAALFFLILAKVAVVSVPLVLKRIVDELSRPEQVLVLPVALLAGYAILRFCSTLFNELRDLVFSRVTQHAVATYALKVFSHLHELSARFHAQRRIGGLLPDIDRGTSGIAFLLSVGLFTIVPTLLEIIMVISIMTARYSDWYTTILGVTFILYCGFTLVFTARRTIYQRRVNKLDSNAKSLLADSLINYDTVKYFTNEKEEARRFQGIMVNWAEAVVANQKALFILHVGQSAVIALGVASVMLLAGKDVMSRAMTVGDLILINAYVIQICLPLNALGFVYREAKDALVNAEKLFQLLREKPEIHDPPGMPALQVTHGEVAFENINFAYEPERPILHNVSFRIPPGGRVAIVGGSGSGKSTLARLLLRFYDVGSGSVKVDGQDVRAVSAKSLREAIGVVPQETLLFNDTIAYNIGYGREGATMEQIIAASKAAHIHDLIDSLPQKYETPVGERGVKLSGGEKQRIALARAILKNPPLLIFDEATSALDTASEQAIQQELDTLAENRTTLVIAHRLSTVVDATEIIVLDRGRVVERGTHARLLQQAGMYARLWQLQQRAEDSEKMEKEMLA</sequence>
<evidence type="ECO:0000256" key="3">
    <source>
        <dbReference type="ARBA" id="ARBA00022475"/>
    </source>
</evidence>
<feature type="transmembrane region" description="Helical" evidence="9">
    <location>
        <begin position="288"/>
        <end position="312"/>
    </location>
</feature>
<comment type="subcellular location">
    <subcellularLocation>
        <location evidence="1">Cell membrane</location>
        <topology evidence="1">Multi-pass membrane protein</topology>
    </subcellularLocation>
</comment>